<feature type="non-terminal residue" evidence="2">
    <location>
        <position position="1"/>
    </location>
</feature>
<organism evidence="2 3">
    <name type="scientific">Micromonospora solifontis</name>
    <dbReference type="NCBI Taxonomy" id="2487138"/>
    <lineage>
        <taxon>Bacteria</taxon>
        <taxon>Bacillati</taxon>
        <taxon>Actinomycetota</taxon>
        <taxon>Actinomycetes</taxon>
        <taxon>Micromonosporales</taxon>
        <taxon>Micromonosporaceae</taxon>
        <taxon>Micromonospora</taxon>
    </lineage>
</organism>
<comment type="caution">
    <text evidence="2">The sequence shown here is derived from an EMBL/GenBank/DDBJ whole genome shotgun (WGS) entry which is preliminary data.</text>
</comment>
<reference evidence="2 3" key="1">
    <citation type="submission" date="2018-11" db="EMBL/GenBank/DDBJ databases">
        <title>Micromonospora sp. PPF5-17, a new actinomycetes isolated from a hot spring soil.</title>
        <authorList>
            <person name="Thawai C."/>
        </authorList>
    </citation>
    <scope>NUCLEOTIDE SEQUENCE [LARGE SCALE GENOMIC DNA]</scope>
    <source>
        <strain evidence="2 3">PPF5-17</strain>
    </source>
</reference>
<dbReference type="EMBL" id="RJLN01000103">
    <property type="protein sequence ID" value="RNL89834.1"/>
    <property type="molecule type" value="Genomic_DNA"/>
</dbReference>
<proteinExistence type="predicted"/>
<keyword evidence="3" id="KW-1185">Reference proteome</keyword>
<evidence type="ECO:0000313" key="2">
    <source>
        <dbReference type="EMBL" id="RNL89834.1"/>
    </source>
</evidence>
<dbReference type="Proteomes" id="UP000280698">
    <property type="component" value="Unassembled WGS sequence"/>
</dbReference>
<evidence type="ECO:0000313" key="3">
    <source>
        <dbReference type="Proteomes" id="UP000280698"/>
    </source>
</evidence>
<feature type="compositionally biased region" description="Low complexity" evidence="1">
    <location>
        <begin position="36"/>
        <end position="45"/>
    </location>
</feature>
<accession>A0ABX9WBQ2</accession>
<gene>
    <name evidence="2" type="ORF">EFE23_24415</name>
</gene>
<protein>
    <submittedName>
        <fullName evidence="2">ATP-binding protein</fullName>
    </submittedName>
</protein>
<feature type="region of interest" description="Disordered" evidence="1">
    <location>
        <begin position="1"/>
        <end position="53"/>
    </location>
</feature>
<name>A0ABX9WBQ2_9ACTN</name>
<sequence>AAVLAPSTARVRPADAPTPPQTTATGLPRRTRGGQLPATLPTTAVPPRPEADLLDPEVVRARLSALAEGVASAMRRAPHTTPTGRTQ</sequence>
<keyword evidence="2" id="KW-0547">Nucleotide-binding</keyword>
<evidence type="ECO:0000256" key="1">
    <source>
        <dbReference type="SAM" id="MobiDB-lite"/>
    </source>
</evidence>
<keyword evidence="2" id="KW-0067">ATP-binding</keyword>
<dbReference type="GO" id="GO:0005524">
    <property type="term" value="F:ATP binding"/>
    <property type="evidence" value="ECO:0007669"/>
    <property type="project" value="UniProtKB-KW"/>
</dbReference>